<dbReference type="AlphaFoldDB" id="A0AAW1QRW2"/>
<dbReference type="CDD" id="cd18042">
    <property type="entry name" value="DEXXQc_SETX"/>
    <property type="match status" value="1"/>
</dbReference>
<keyword evidence="4" id="KW-0067">ATP-binding</keyword>
<feature type="compositionally biased region" description="Basic and acidic residues" evidence="5">
    <location>
        <begin position="852"/>
        <end position="867"/>
    </location>
</feature>
<dbReference type="Pfam" id="PF13087">
    <property type="entry name" value="AAA_12"/>
    <property type="match status" value="1"/>
</dbReference>
<keyword evidence="3" id="KW-0347">Helicase</keyword>
<dbReference type="InterPro" id="IPR027417">
    <property type="entry name" value="P-loop_NTPase"/>
</dbReference>
<gene>
    <name evidence="8" type="ORF">WJX72_008399</name>
</gene>
<accession>A0AAW1QRW2</accession>
<keyword evidence="2" id="KW-0378">Hydrolase</keyword>
<dbReference type="CDD" id="cd18808">
    <property type="entry name" value="SF1_C_Upf1"/>
    <property type="match status" value="1"/>
</dbReference>
<dbReference type="Gene3D" id="3.40.50.300">
    <property type="entry name" value="P-loop containing nucleotide triphosphate hydrolases"/>
    <property type="match status" value="2"/>
</dbReference>
<dbReference type="SUPFAM" id="SSF52540">
    <property type="entry name" value="P-loop containing nucleoside triphosphate hydrolases"/>
    <property type="match status" value="2"/>
</dbReference>
<organism evidence="8 9">
    <name type="scientific">[Myrmecia] bisecta</name>
    <dbReference type="NCBI Taxonomy" id="41462"/>
    <lineage>
        <taxon>Eukaryota</taxon>
        <taxon>Viridiplantae</taxon>
        <taxon>Chlorophyta</taxon>
        <taxon>core chlorophytes</taxon>
        <taxon>Trebouxiophyceae</taxon>
        <taxon>Trebouxiales</taxon>
        <taxon>Trebouxiaceae</taxon>
        <taxon>Myrmecia</taxon>
    </lineage>
</organism>
<evidence type="ECO:0000256" key="1">
    <source>
        <dbReference type="ARBA" id="ARBA00022741"/>
    </source>
</evidence>
<dbReference type="GO" id="GO:0004386">
    <property type="term" value="F:helicase activity"/>
    <property type="evidence" value="ECO:0007669"/>
    <property type="project" value="UniProtKB-KW"/>
</dbReference>
<comment type="caution">
    <text evidence="8">The sequence shown here is derived from an EMBL/GenBank/DDBJ whole genome shotgun (WGS) entry which is preliminary data.</text>
</comment>
<dbReference type="InterPro" id="IPR041677">
    <property type="entry name" value="DNA2/NAM7_AAA_11"/>
</dbReference>
<dbReference type="PANTHER" id="PTHR10887:SF495">
    <property type="entry name" value="HELICASE SENATAXIN ISOFORM X1-RELATED"/>
    <property type="match status" value="1"/>
</dbReference>
<evidence type="ECO:0000256" key="5">
    <source>
        <dbReference type="SAM" id="MobiDB-lite"/>
    </source>
</evidence>
<evidence type="ECO:0000256" key="3">
    <source>
        <dbReference type="ARBA" id="ARBA00022806"/>
    </source>
</evidence>
<reference evidence="8 9" key="1">
    <citation type="journal article" date="2024" name="Nat. Commun.">
        <title>Phylogenomics reveals the evolutionary origins of lichenization in chlorophyte algae.</title>
        <authorList>
            <person name="Puginier C."/>
            <person name="Libourel C."/>
            <person name="Otte J."/>
            <person name="Skaloud P."/>
            <person name="Haon M."/>
            <person name="Grisel S."/>
            <person name="Petersen M."/>
            <person name="Berrin J.G."/>
            <person name="Delaux P.M."/>
            <person name="Dal Grande F."/>
            <person name="Keller J."/>
        </authorList>
    </citation>
    <scope>NUCLEOTIDE SEQUENCE [LARGE SCALE GENOMIC DNA]</scope>
    <source>
        <strain evidence="8 9">SAG 2043</strain>
    </source>
</reference>
<dbReference type="GO" id="GO:0005524">
    <property type="term" value="F:ATP binding"/>
    <property type="evidence" value="ECO:0007669"/>
    <property type="project" value="UniProtKB-KW"/>
</dbReference>
<evidence type="ECO:0000313" key="8">
    <source>
        <dbReference type="EMBL" id="KAK9824183.1"/>
    </source>
</evidence>
<dbReference type="GO" id="GO:0016787">
    <property type="term" value="F:hydrolase activity"/>
    <property type="evidence" value="ECO:0007669"/>
    <property type="project" value="UniProtKB-KW"/>
</dbReference>
<evidence type="ECO:0000259" key="7">
    <source>
        <dbReference type="Pfam" id="PF13087"/>
    </source>
</evidence>
<dbReference type="Proteomes" id="UP001489004">
    <property type="component" value="Unassembled WGS sequence"/>
</dbReference>
<keyword evidence="9" id="KW-1185">Reference proteome</keyword>
<evidence type="ECO:0000259" key="6">
    <source>
        <dbReference type="Pfam" id="PF13086"/>
    </source>
</evidence>
<dbReference type="InterPro" id="IPR047187">
    <property type="entry name" value="SF1_C_Upf1"/>
</dbReference>
<evidence type="ECO:0000313" key="9">
    <source>
        <dbReference type="Proteomes" id="UP001489004"/>
    </source>
</evidence>
<dbReference type="GO" id="GO:0005694">
    <property type="term" value="C:chromosome"/>
    <property type="evidence" value="ECO:0007669"/>
    <property type="project" value="UniProtKB-ARBA"/>
</dbReference>
<name>A0AAW1QRW2_9CHLO</name>
<feature type="domain" description="DNA2/NAM7 helicase-like C-terminal" evidence="7">
    <location>
        <begin position="592"/>
        <end position="793"/>
    </location>
</feature>
<feature type="region of interest" description="Disordered" evidence="5">
    <location>
        <begin position="12"/>
        <end position="48"/>
    </location>
</feature>
<dbReference type="PANTHER" id="PTHR10887">
    <property type="entry name" value="DNA2/NAM7 HELICASE FAMILY"/>
    <property type="match status" value="1"/>
</dbReference>
<protein>
    <submittedName>
        <fullName evidence="8">Uncharacterized protein</fullName>
    </submittedName>
</protein>
<sequence length="867" mass="96172">MTEPDSKLIQELFGSDSDGEPEVAVKTRRSRPPAKTPGAASGQPSGSVTRLEREVLGGRLWHEACQSCNADLPEQLPLSYTSAADYIKTFEPLLFEEARESVRNGWSEACENHKLRACDVVSLEELASGWCTAKLALAASPHSNFRQLTPNTIVVLTSRKPPPRNPLDWLQQQRPRPNRSAKAAVCQKVLQRLRSSRKGWSFVNVGPLVTQQREFGALHSVNKMEVLKYILQPQLLAESVLAKEVVQRMWPPEAAHKPFIDYLHSQYDYTQLGAIEVAACHLGAPAQPNGQATMPFVLIQGPPGTGKTHTVKGVLNVWHLVHFQRYYSSLVKALSGSGKAGAISANMQDVLERRLPGVAAKPRILICAPSNAAADELLQRVMNDGFSDAQGRIYRPNVVRVGSDQAPLAQRAKDVWVDGLVANYVEMSSEEWTSRHHTCDASIVKLSQEITSIQLSLHKATSQADRDLLSHLLADKHEQRDKAILSLNRLEEVQNRVFGRPGFNFRVARENLELSYVSEAEMVFTTLSSTGRNIFKQMKGKFETVLIDEAAQASELAALQPFVFGCKRVVLVGDPQQLPATILSQKAQALQMERSLFERLQLAGCPVQQLSVQYRMHPAIREFPSNHFYGGRLEDGANVKSAPDEPFYAQPLLKPYVFFDVSHGMEHRHATGGSLRNQEEADLAAALFWELRQCLVEAAKQGPMQRVAVGVVTPYREQVKCMRDTFKRVVGGAAAEVMIETVDSFQGKQLDVVILSCVRASQKGSGVGFLNDIRRMNVAITRAKRALWILGSSATLRHSPVWASLLEDAEKRGIIIRHAHAQELFPHQPQFQATAVPDVPSEEQRMGLQRDQGGRHGHEGSKAKLFI</sequence>
<evidence type="ECO:0000256" key="2">
    <source>
        <dbReference type="ARBA" id="ARBA00022801"/>
    </source>
</evidence>
<dbReference type="InterPro" id="IPR045055">
    <property type="entry name" value="DNA2/NAM7-like"/>
</dbReference>
<dbReference type="InterPro" id="IPR041679">
    <property type="entry name" value="DNA2/NAM7-like_C"/>
</dbReference>
<evidence type="ECO:0000256" key="4">
    <source>
        <dbReference type="ARBA" id="ARBA00022840"/>
    </source>
</evidence>
<proteinExistence type="predicted"/>
<dbReference type="EMBL" id="JALJOR010000002">
    <property type="protein sequence ID" value="KAK9824183.1"/>
    <property type="molecule type" value="Genomic_DNA"/>
</dbReference>
<dbReference type="Pfam" id="PF13086">
    <property type="entry name" value="AAA_11"/>
    <property type="match status" value="1"/>
</dbReference>
<feature type="domain" description="DNA2/NAM7 helicase helicase" evidence="6">
    <location>
        <begin position="291"/>
        <end position="585"/>
    </location>
</feature>
<keyword evidence="1" id="KW-0547">Nucleotide-binding</keyword>
<feature type="region of interest" description="Disordered" evidence="5">
    <location>
        <begin position="838"/>
        <end position="867"/>
    </location>
</feature>
<dbReference type="FunFam" id="3.40.50.300:FF:000326">
    <property type="entry name" value="P-loop containing nucleoside triphosphate hydrolase"/>
    <property type="match status" value="1"/>
</dbReference>